<dbReference type="InterPro" id="IPR037171">
    <property type="entry name" value="NagB/RpiA_transferase-like"/>
</dbReference>
<evidence type="ECO:0000313" key="3">
    <source>
        <dbReference type="Proteomes" id="UP000219482"/>
    </source>
</evidence>
<name>A0A286GU98_9ACTN</name>
<evidence type="ECO:0000313" key="2">
    <source>
        <dbReference type="EMBL" id="SOD99042.1"/>
    </source>
</evidence>
<keyword evidence="2" id="KW-0413">Isomerase</keyword>
<protein>
    <submittedName>
        <fullName evidence="2">Methylthioribose-1-phosphate isomerase</fullName>
    </submittedName>
</protein>
<dbReference type="EMBL" id="OCNK01000002">
    <property type="protein sequence ID" value="SOD99042.1"/>
    <property type="molecule type" value="Genomic_DNA"/>
</dbReference>
<dbReference type="RefSeq" id="WP_097183833.1">
    <property type="nucleotide sequence ID" value="NZ_OCNK01000002.1"/>
</dbReference>
<dbReference type="PANTHER" id="PTHR43475">
    <property type="entry name" value="METHYLTHIORIBOSE-1-PHOSPHATE ISOMERASE"/>
    <property type="match status" value="1"/>
</dbReference>
<dbReference type="InterPro" id="IPR027363">
    <property type="entry name" value="M1Pi_N"/>
</dbReference>
<dbReference type="OrthoDB" id="9803436at2"/>
<dbReference type="GO" id="GO:0019509">
    <property type="term" value="P:L-methionine salvage from methylthioadenosine"/>
    <property type="evidence" value="ECO:0007669"/>
    <property type="project" value="TreeGrafter"/>
</dbReference>
<evidence type="ECO:0000256" key="1">
    <source>
        <dbReference type="RuleBase" id="RU003814"/>
    </source>
</evidence>
<dbReference type="Gene3D" id="1.20.120.420">
    <property type="entry name" value="translation initiation factor eif-2b, domain 1"/>
    <property type="match status" value="1"/>
</dbReference>
<keyword evidence="3" id="KW-1185">Reference proteome</keyword>
<dbReference type="InterPro" id="IPR000649">
    <property type="entry name" value="IF-2B-related"/>
</dbReference>
<dbReference type="Pfam" id="PF01008">
    <property type="entry name" value="IF-2B"/>
    <property type="match status" value="1"/>
</dbReference>
<gene>
    <name evidence="2" type="ORF">SAMN06272739_2148</name>
</gene>
<dbReference type="AlphaFoldDB" id="A0A286GU98"/>
<comment type="similarity">
    <text evidence="1">Belongs to the eIF-2B alpha/beta/delta subunits family.</text>
</comment>
<sequence>MTVTTGLPRPVLDDSVRLTDDGVAILDRRTFPAREEWVLARDAQEVAEAIRAMVTQSSGPLFAAAAGLALTGRQIADRRVDDARATLASAGTALTIARPTNNHVRDAVTAVLTAPDVVRAASSAQLAEAVEAAAAAVAADYRARSAALGAATVELLPEGARVLTHCWMDTYLVELVRAAAAAGRQYTWIATETRPYLQGARLTAHTLAEMGQDVTLVTDGMVAAALAPGSSLGPVDALVTAADRVTMDGHVINKVGTLGHAVAAAAFDVPFLALVQAPDPQAATVADVVVEERDGLEVLSVLGARSASPLVERGWYPAFDVTPPRWVTTIVTDRGPFAPDRVAQYHQDEAHRSSR</sequence>
<dbReference type="PANTHER" id="PTHR43475:SF1">
    <property type="entry name" value="METHYLTHIORIBOSE-1-PHOSPHATE ISOMERASE"/>
    <property type="match status" value="1"/>
</dbReference>
<proteinExistence type="inferred from homology"/>
<organism evidence="2 3">
    <name type="scientific">Blastococcus haudaquaticus</name>
    <dbReference type="NCBI Taxonomy" id="1938745"/>
    <lineage>
        <taxon>Bacteria</taxon>
        <taxon>Bacillati</taxon>
        <taxon>Actinomycetota</taxon>
        <taxon>Actinomycetes</taxon>
        <taxon>Geodermatophilales</taxon>
        <taxon>Geodermatophilaceae</taxon>
        <taxon>Blastococcus</taxon>
    </lineage>
</organism>
<accession>A0A286GU98</accession>
<dbReference type="InterPro" id="IPR042529">
    <property type="entry name" value="IF_2B-like_C"/>
</dbReference>
<dbReference type="SUPFAM" id="SSF100950">
    <property type="entry name" value="NagB/RpiA/CoA transferase-like"/>
    <property type="match status" value="1"/>
</dbReference>
<reference evidence="3" key="1">
    <citation type="submission" date="2017-09" db="EMBL/GenBank/DDBJ databases">
        <authorList>
            <person name="Varghese N."/>
            <person name="Submissions S."/>
        </authorList>
    </citation>
    <scope>NUCLEOTIDE SEQUENCE [LARGE SCALE GENOMIC DNA]</scope>
    <source>
        <strain evidence="3">DSM 44270</strain>
    </source>
</reference>
<dbReference type="GO" id="GO:0046523">
    <property type="term" value="F:S-methyl-5-thioribose-1-phosphate isomerase activity"/>
    <property type="evidence" value="ECO:0007669"/>
    <property type="project" value="TreeGrafter"/>
</dbReference>
<dbReference type="Proteomes" id="UP000219482">
    <property type="component" value="Unassembled WGS sequence"/>
</dbReference>
<dbReference type="Gene3D" id="3.40.50.10470">
    <property type="entry name" value="Translation initiation factor eif-2b, domain 2"/>
    <property type="match status" value="1"/>
</dbReference>